<evidence type="ECO:0000256" key="2">
    <source>
        <dbReference type="ARBA" id="ARBA00022690"/>
    </source>
</evidence>
<comment type="function">
    <text evidence="4">Binds and inhibits cysteine proteinases. Inhibits most strongly papain and cathepsin L, more weakly bromelain and cathepsin B while it is completely ineffective against cathepsin H.</text>
</comment>
<dbReference type="Proteomes" id="UP000027195">
    <property type="component" value="Unassembled WGS sequence"/>
</dbReference>
<dbReference type="EMBL" id="KL198059">
    <property type="protein sequence ID" value="KDQ11314.1"/>
    <property type="molecule type" value="Genomic_DNA"/>
</dbReference>
<gene>
    <name evidence="6" type="ORF">BOTBODRAFT_35397</name>
</gene>
<evidence type="ECO:0000256" key="3">
    <source>
        <dbReference type="ARBA" id="ARBA00022704"/>
    </source>
</evidence>
<protein>
    <submittedName>
        <fullName evidence="6">Uncharacterized protein</fullName>
    </submittedName>
</protein>
<comment type="similarity">
    <text evidence="5">Belongs to the protease inhibitor I48 family.</text>
</comment>
<dbReference type="Gene3D" id="2.80.10.50">
    <property type="match status" value="1"/>
</dbReference>
<comment type="subunit">
    <text evidence="1">Homodimer.</text>
</comment>
<dbReference type="GO" id="GO:0004869">
    <property type="term" value="F:cysteine-type endopeptidase inhibitor activity"/>
    <property type="evidence" value="ECO:0007669"/>
    <property type="project" value="UniProtKB-KW"/>
</dbReference>
<dbReference type="HOGENOM" id="CLU_112524_0_0_1"/>
<evidence type="ECO:0000313" key="7">
    <source>
        <dbReference type="Proteomes" id="UP000027195"/>
    </source>
</evidence>
<dbReference type="AlphaFoldDB" id="A0A067M721"/>
<evidence type="ECO:0000313" key="6">
    <source>
        <dbReference type="EMBL" id="KDQ11314.1"/>
    </source>
</evidence>
<name>A0A067M721_BOTB1</name>
<accession>A0A067M721</accession>
<evidence type="ECO:0000256" key="5">
    <source>
        <dbReference type="ARBA" id="ARBA00025775"/>
    </source>
</evidence>
<dbReference type="InParanoid" id="A0A067M721"/>
<dbReference type="Pfam" id="PF10467">
    <property type="entry name" value="Inhibitor_I48"/>
    <property type="match status" value="1"/>
</dbReference>
<keyword evidence="3" id="KW-0789">Thiol protease inhibitor</keyword>
<reference evidence="7" key="1">
    <citation type="journal article" date="2014" name="Proc. Natl. Acad. Sci. U.S.A.">
        <title>Extensive sampling of basidiomycete genomes demonstrates inadequacy of the white-rot/brown-rot paradigm for wood decay fungi.</title>
        <authorList>
            <person name="Riley R."/>
            <person name="Salamov A.A."/>
            <person name="Brown D.W."/>
            <person name="Nagy L.G."/>
            <person name="Floudas D."/>
            <person name="Held B.W."/>
            <person name="Levasseur A."/>
            <person name="Lombard V."/>
            <person name="Morin E."/>
            <person name="Otillar R."/>
            <person name="Lindquist E.A."/>
            <person name="Sun H."/>
            <person name="LaButti K.M."/>
            <person name="Schmutz J."/>
            <person name="Jabbour D."/>
            <person name="Luo H."/>
            <person name="Baker S.E."/>
            <person name="Pisabarro A.G."/>
            <person name="Walton J.D."/>
            <person name="Blanchette R.A."/>
            <person name="Henrissat B."/>
            <person name="Martin F."/>
            <person name="Cullen D."/>
            <person name="Hibbett D.S."/>
            <person name="Grigoriev I.V."/>
        </authorList>
    </citation>
    <scope>NUCLEOTIDE SEQUENCE [LARGE SCALE GENOMIC DNA]</scope>
    <source>
        <strain evidence="7">FD-172 SS1</strain>
    </source>
</reference>
<proteinExistence type="inferred from homology"/>
<evidence type="ECO:0000256" key="1">
    <source>
        <dbReference type="ARBA" id="ARBA00011738"/>
    </source>
</evidence>
<organism evidence="6 7">
    <name type="scientific">Botryobasidium botryosum (strain FD-172 SS1)</name>
    <dbReference type="NCBI Taxonomy" id="930990"/>
    <lineage>
        <taxon>Eukaryota</taxon>
        <taxon>Fungi</taxon>
        <taxon>Dikarya</taxon>
        <taxon>Basidiomycota</taxon>
        <taxon>Agaricomycotina</taxon>
        <taxon>Agaricomycetes</taxon>
        <taxon>Cantharellales</taxon>
        <taxon>Botryobasidiaceae</taxon>
        <taxon>Botryobasidium</taxon>
    </lineage>
</organism>
<keyword evidence="2" id="KW-0646">Protease inhibitor</keyword>
<keyword evidence="7" id="KW-1185">Reference proteome</keyword>
<dbReference type="InterPro" id="IPR019508">
    <property type="entry name" value="Prot_inh_I48_clitocypin"/>
</dbReference>
<evidence type="ECO:0000256" key="4">
    <source>
        <dbReference type="ARBA" id="ARBA00024855"/>
    </source>
</evidence>
<sequence length="213" mass="23326">MELGGRDMPVGHNIGLLHVYKERRTGRVLHQPHSNPTESSNIMSTATATATTPAPAPHEGRYLLRGVSTSNPNPDDGGLFATGGNPSQPVTTAPNTPRFADRQTWEIVKNKDADTYKIVYAGETPHPKEGFTFATPDSDVPITLGPAKDFTFELWPDTKDVWVIRPANLPSSGFDICVGLNDDKSQLVVERILFTAPGLFTKEVRPAWELHRA</sequence>